<dbReference type="InterPro" id="IPR010985">
    <property type="entry name" value="Ribbon_hlx_hlx"/>
</dbReference>
<dbReference type="SUPFAM" id="SSF47598">
    <property type="entry name" value="Ribbon-helix-helix"/>
    <property type="match status" value="1"/>
</dbReference>
<dbReference type="Pfam" id="PF05534">
    <property type="entry name" value="HicB"/>
    <property type="match status" value="1"/>
</dbReference>
<evidence type="ECO:0008006" key="3">
    <source>
        <dbReference type="Google" id="ProtNLM"/>
    </source>
</evidence>
<organism evidence="1 2">
    <name type="scientific">Amycolatopsis rifamycinica</name>
    <dbReference type="NCBI Taxonomy" id="287986"/>
    <lineage>
        <taxon>Bacteria</taxon>
        <taxon>Bacillati</taxon>
        <taxon>Actinomycetota</taxon>
        <taxon>Actinomycetes</taxon>
        <taxon>Pseudonocardiales</taxon>
        <taxon>Pseudonocardiaceae</taxon>
        <taxon>Amycolatopsis</taxon>
    </lineage>
</organism>
<accession>A0A066TY75</accession>
<dbReference type="GO" id="GO:0006355">
    <property type="term" value="P:regulation of DNA-templated transcription"/>
    <property type="evidence" value="ECO:0007669"/>
    <property type="project" value="InterPro"/>
</dbReference>
<dbReference type="AlphaFoldDB" id="A0A066TY75"/>
<comment type="caution">
    <text evidence="1">The sequence shown here is derived from an EMBL/GenBank/DDBJ whole genome shotgun (WGS) entry which is preliminary data.</text>
</comment>
<dbReference type="InterPro" id="IPR008651">
    <property type="entry name" value="Uncharacterised_HicB"/>
</dbReference>
<proteinExistence type="predicted"/>
<keyword evidence="2" id="KW-1185">Reference proteome</keyword>
<sequence length="95" mass="10671">MKQLITRIDDELHARLKALAEAQGRSMNDLVTEALRGIVATTETALERRNRLVAEGKLITFEPEGEAPGHDELEERSRGWGTAVSEALDWTRGEW</sequence>
<dbReference type="RefSeq" id="WP_043786263.1">
    <property type="nucleotide sequence ID" value="NZ_JMQI01000063.1"/>
</dbReference>
<dbReference type="Proteomes" id="UP000027345">
    <property type="component" value="Unassembled WGS sequence"/>
</dbReference>
<dbReference type="EMBL" id="JMQI01000063">
    <property type="protein sequence ID" value="KDN18537.1"/>
    <property type="molecule type" value="Genomic_DNA"/>
</dbReference>
<dbReference type="eggNOG" id="ENOG503396K">
    <property type="taxonomic scope" value="Bacteria"/>
</dbReference>
<evidence type="ECO:0000313" key="1">
    <source>
        <dbReference type="EMBL" id="KDN18537.1"/>
    </source>
</evidence>
<dbReference type="InterPro" id="IPR013321">
    <property type="entry name" value="Arc_rbn_hlx_hlx"/>
</dbReference>
<dbReference type="OrthoDB" id="3627504at2"/>
<protein>
    <recommendedName>
        <fullName evidence="3">Toxin-antitoxin system HicB family antitoxin</fullName>
    </recommendedName>
</protein>
<gene>
    <name evidence="1" type="ORF">DV20_30640</name>
</gene>
<name>A0A066TY75_9PSEU</name>
<evidence type="ECO:0000313" key="2">
    <source>
        <dbReference type="Proteomes" id="UP000027345"/>
    </source>
</evidence>
<dbReference type="STRING" id="287986.DV20_30640"/>
<reference evidence="1 2" key="1">
    <citation type="submission" date="2014-05" db="EMBL/GenBank/DDBJ databases">
        <title>Draft genome sequence of Amycolatopsis rifamycinica DSM 46095.</title>
        <authorList>
            <person name="Lal R."/>
            <person name="Saxena A."/>
            <person name="Kumari R."/>
            <person name="Mukherjee U."/>
            <person name="Singh P."/>
            <person name="Sangwan N."/>
            <person name="Mahato N.K."/>
        </authorList>
    </citation>
    <scope>NUCLEOTIDE SEQUENCE [LARGE SCALE GENOMIC DNA]</scope>
    <source>
        <strain evidence="1 2">DSM 46095</strain>
    </source>
</reference>
<dbReference type="Gene3D" id="1.10.1220.10">
    <property type="entry name" value="Met repressor-like"/>
    <property type="match status" value="1"/>
</dbReference>